<sequence length="149" mass="16560">MQIRNSQATQPPPWMSWVLFAAAGYNLVWGAWVVLFPEHFFTLVGMEPPRHPAIWQCVGMIVGVYGIGYAIAATNPLRHWPIVLVGLLGKILGPIGYVDGALIRGELSPAFGWTIPTNDLIWWVPFGLILWAAYRDRPLKTPEAEAVPT</sequence>
<dbReference type="Proteomes" id="UP000541810">
    <property type="component" value="Unassembled WGS sequence"/>
</dbReference>
<keyword evidence="1" id="KW-1133">Transmembrane helix</keyword>
<feature type="transmembrane region" description="Helical" evidence="1">
    <location>
        <begin position="110"/>
        <end position="134"/>
    </location>
</feature>
<dbReference type="RefSeq" id="WP_246402932.1">
    <property type="nucleotide sequence ID" value="NZ_JACHGY010000001.1"/>
</dbReference>
<gene>
    <name evidence="2" type="ORF">HNQ40_003466</name>
</gene>
<evidence type="ECO:0000313" key="2">
    <source>
        <dbReference type="EMBL" id="MBB6431660.1"/>
    </source>
</evidence>
<feature type="transmembrane region" description="Helical" evidence="1">
    <location>
        <begin position="79"/>
        <end position="98"/>
    </location>
</feature>
<organism evidence="2 3">
    <name type="scientific">Algisphaera agarilytica</name>
    <dbReference type="NCBI Taxonomy" id="1385975"/>
    <lineage>
        <taxon>Bacteria</taxon>
        <taxon>Pseudomonadati</taxon>
        <taxon>Planctomycetota</taxon>
        <taxon>Phycisphaerae</taxon>
        <taxon>Phycisphaerales</taxon>
        <taxon>Phycisphaeraceae</taxon>
        <taxon>Algisphaera</taxon>
    </lineage>
</organism>
<proteinExistence type="predicted"/>
<name>A0A7X0H9B4_9BACT</name>
<evidence type="ECO:0000313" key="3">
    <source>
        <dbReference type="Proteomes" id="UP000541810"/>
    </source>
</evidence>
<protein>
    <recommendedName>
        <fullName evidence="4">Alkyl hydroperoxide reductase</fullName>
    </recommendedName>
</protein>
<keyword evidence="1" id="KW-0812">Transmembrane</keyword>
<accession>A0A7X0H9B4</accession>
<comment type="caution">
    <text evidence="2">The sequence shown here is derived from an EMBL/GenBank/DDBJ whole genome shotgun (WGS) entry which is preliminary data.</text>
</comment>
<feature type="transmembrane region" description="Helical" evidence="1">
    <location>
        <begin position="12"/>
        <end position="33"/>
    </location>
</feature>
<evidence type="ECO:0008006" key="4">
    <source>
        <dbReference type="Google" id="ProtNLM"/>
    </source>
</evidence>
<reference evidence="2 3" key="1">
    <citation type="submission" date="2020-08" db="EMBL/GenBank/DDBJ databases">
        <title>Genomic Encyclopedia of Type Strains, Phase IV (KMG-IV): sequencing the most valuable type-strain genomes for metagenomic binning, comparative biology and taxonomic classification.</title>
        <authorList>
            <person name="Goeker M."/>
        </authorList>
    </citation>
    <scope>NUCLEOTIDE SEQUENCE [LARGE SCALE GENOMIC DNA]</scope>
    <source>
        <strain evidence="2 3">DSM 103725</strain>
    </source>
</reference>
<feature type="transmembrane region" description="Helical" evidence="1">
    <location>
        <begin position="53"/>
        <end position="72"/>
    </location>
</feature>
<keyword evidence="3" id="KW-1185">Reference proteome</keyword>
<dbReference type="EMBL" id="JACHGY010000001">
    <property type="protein sequence ID" value="MBB6431660.1"/>
    <property type="molecule type" value="Genomic_DNA"/>
</dbReference>
<keyword evidence="1" id="KW-0472">Membrane</keyword>
<dbReference type="AlphaFoldDB" id="A0A7X0H9B4"/>
<evidence type="ECO:0000256" key="1">
    <source>
        <dbReference type="SAM" id="Phobius"/>
    </source>
</evidence>